<dbReference type="STRING" id="1794912.AXX12_01845"/>
<evidence type="ECO:0000256" key="3">
    <source>
        <dbReference type="PIRSR" id="PIRSR606225-1"/>
    </source>
</evidence>
<evidence type="ECO:0000256" key="1">
    <source>
        <dbReference type="ARBA" id="ARBA00000073"/>
    </source>
</evidence>
<comment type="similarity">
    <text evidence="2 4">Belongs to the pseudouridine synthase RluA family.</text>
</comment>
<dbReference type="GO" id="GO:0140098">
    <property type="term" value="F:catalytic activity, acting on RNA"/>
    <property type="evidence" value="ECO:0007669"/>
    <property type="project" value="UniProtKB-ARBA"/>
</dbReference>
<proteinExistence type="inferred from homology"/>
<evidence type="ECO:0000256" key="2">
    <source>
        <dbReference type="ARBA" id="ARBA00010876"/>
    </source>
</evidence>
<dbReference type="Gene3D" id="3.30.2350.10">
    <property type="entry name" value="Pseudouridine synthase"/>
    <property type="match status" value="1"/>
</dbReference>
<dbReference type="InterPro" id="IPR020103">
    <property type="entry name" value="PsdUridine_synth_cat_dom_sf"/>
</dbReference>
<gene>
    <name evidence="6" type="ORF">AXX12_01845</name>
</gene>
<dbReference type="InterPro" id="IPR006225">
    <property type="entry name" value="PsdUridine_synth_RluC/D"/>
</dbReference>
<comment type="caution">
    <text evidence="6">The sequence shown here is derived from an EMBL/GenBank/DDBJ whole genome shotgun (WGS) entry which is preliminary data.</text>
</comment>
<dbReference type="InterPro" id="IPR050188">
    <property type="entry name" value="RluA_PseudoU_synthase"/>
</dbReference>
<reference evidence="6 7" key="1">
    <citation type="submission" date="2016-02" db="EMBL/GenBank/DDBJ databases">
        <title>Anaerosporomusa subterraneum gen. nov., sp. nov., a spore-forming obligate anaerobe isolated from saprolite.</title>
        <authorList>
            <person name="Choi J.K."/>
            <person name="Shah M."/>
            <person name="Yee N."/>
        </authorList>
    </citation>
    <scope>NUCLEOTIDE SEQUENCE [LARGE SCALE GENOMIC DNA]</scope>
    <source>
        <strain evidence="6 7">RU4</strain>
    </source>
</reference>
<dbReference type="NCBIfam" id="TIGR00005">
    <property type="entry name" value="rluA_subfam"/>
    <property type="match status" value="1"/>
</dbReference>
<dbReference type="InterPro" id="IPR006145">
    <property type="entry name" value="PsdUridine_synth_RsuA/RluA"/>
</dbReference>
<feature type="active site" evidence="3">
    <location>
        <position position="137"/>
    </location>
</feature>
<organism evidence="6 7">
    <name type="scientific">Anaerosporomusa subterranea</name>
    <dbReference type="NCBI Taxonomy" id="1794912"/>
    <lineage>
        <taxon>Bacteria</taxon>
        <taxon>Bacillati</taxon>
        <taxon>Bacillota</taxon>
        <taxon>Negativicutes</taxon>
        <taxon>Acetonemataceae</taxon>
        <taxon>Anaerosporomusa</taxon>
    </lineage>
</organism>
<evidence type="ECO:0000259" key="5">
    <source>
        <dbReference type="Pfam" id="PF00849"/>
    </source>
</evidence>
<dbReference type="Pfam" id="PF00849">
    <property type="entry name" value="PseudoU_synth_2"/>
    <property type="match status" value="1"/>
</dbReference>
<dbReference type="PANTHER" id="PTHR21600">
    <property type="entry name" value="MITOCHONDRIAL RNA PSEUDOURIDINE SYNTHASE"/>
    <property type="match status" value="1"/>
</dbReference>
<comment type="catalytic activity">
    <reaction evidence="1 4">
        <text>a uridine in RNA = a pseudouridine in RNA</text>
        <dbReference type="Rhea" id="RHEA:48348"/>
        <dbReference type="Rhea" id="RHEA-COMP:12068"/>
        <dbReference type="Rhea" id="RHEA-COMP:12069"/>
        <dbReference type="ChEBI" id="CHEBI:65314"/>
        <dbReference type="ChEBI" id="CHEBI:65315"/>
    </reaction>
</comment>
<dbReference type="GO" id="GO:0000455">
    <property type="term" value="P:enzyme-directed rRNA pseudouridine synthesis"/>
    <property type="evidence" value="ECO:0007669"/>
    <property type="project" value="TreeGrafter"/>
</dbReference>
<dbReference type="GO" id="GO:0009982">
    <property type="term" value="F:pseudouridine synthase activity"/>
    <property type="evidence" value="ECO:0007669"/>
    <property type="project" value="InterPro"/>
</dbReference>
<dbReference type="RefSeq" id="WP_066240203.1">
    <property type="nucleotide sequence ID" value="NZ_LSGP01000013.1"/>
</dbReference>
<evidence type="ECO:0000256" key="4">
    <source>
        <dbReference type="RuleBase" id="RU362028"/>
    </source>
</evidence>
<dbReference type="GO" id="GO:0003723">
    <property type="term" value="F:RNA binding"/>
    <property type="evidence" value="ECO:0007669"/>
    <property type="project" value="InterPro"/>
</dbReference>
<dbReference type="Proteomes" id="UP000076268">
    <property type="component" value="Unassembled WGS sequence"/>
</dbReference>
<dbReference type="EC" id="5.4.99.-" evidence="4"/>
<sequence length="314" mass="35197">MINDEGTEHQTFIVPEHYPQMSLADCLRRLGVSLNLRRKIKHHGVIRIDGVVCPWYAKVSPKSEIEMEWTVASQITPENIPLDIVYEDDWLLIVDKPAGMLVHPTPKQPGGTLANAVVHYYRQLGYTHAFHPVQRLDRNTSGLLTIAKLSSIHHLMNKQRLRRRYLAIATGTPEVAEGIIDLPIARHPDSIIIRIVSSTGQDAITHYRVLQSFPTASLLQLELETGRTHQIRLHLSHIGHPLLGDDLYGGKTDLIARQALHSSFLELQHPITGAVISLSSPLPQDLEQLLKQLDTHVSAVASHREKNNSINQEG</sequence>
<dbReference type="CDD" id="cd02869">
    <property type="entry name" value="PseudoU_synth_RluA_like"/>
    <property type="match status" value="1"/>
</dbReference>
<dbReference type="PANTHER" id="PTHR21600:SF35">
    <property type="entry name" value="PSEUDOURIDINE SYNTHASE"/>
    <property type="match status" value="1"/>
</dbReference>
<dbReference type="EMBL" id="LSGP01000013">
    <property type="protein sequence ID" value="KYZ77588.1"/>
    <property type="molecule type" value="Genomic_DNA"/>
</dbReference>
<dbReference type="OrthoDB" id="9807829at2"/>
<evidence type="ECO:0000313" key="6">
    <source>
        <dbReference type="EMBL" id="KYZ77588.1"/>
    </source>
</evidence>
<name>A0A154BVR8_ANASB</name>
<keyword evidence="4" id="KW-0413">Isomerase</keyword>
<feature type="domain" description="Pseudouridine synthase RsuA/RluA-like" evidence="5">
    <location>
        <begin position="91"/>
        <end position="237"/>
    </location>
</feature>
<dbReference type="SUPFAM" id="SSF55120">
    <property type="entry name" value="Pseudouridine synthase"/>
    <property type="match status" value="1"/>
</dbReference>
<accession>A0A154BVR8</accession>
<dbReference type="AlphaFoldDB" id="A0A154BVR8"/>
<comment type="function">
    <text evidence="4">Responsible for synthesis of pseudouridine from uracil.</text>
</comment>
<keyword evidence="7" id="KW-1185">Reference proteome</keyword>
<protein>
    <recommendedName>
        <fullName evidence="4">Pseudouridine synthase</fullName>
        <ecNumber evidence="4">5.4.99.-</ecNumber>
    </recommendedName>
</protein>
<evidence type="ECO:0000313" key="7">
    <source>
        <dbReference type="Proteomes" id="UP000076268"/>
    </source>
</evidence>